<accession>A0A9N9XBQ7</accession>
<evidence type="ECO:0000313" key="4">
    <source>
        <dbReference type="Proteomes" id="UP001153709"/>
    </source>
</evidence>
<reference evidence="3" key="1">
    <citation type="submission" date="2022-01" db="EMBL/GenBank/DDBJ databases">
        <authorList>
            <person name="King R."/>
        </authorList>
    </citation>
    <scope>NUCLEOTIDE SEQUENCE</scope>
</reference>
<sequence length="221" mass="24872">MIKNVLGGCKHSIALLMRLHRRSEEASPTEVACYWAKSKLSKVETSVIYLTLKDLGAQEELSSDEESSLFLQEVVNQGLGHNVEKQLKTIPRGICTDGYFQCANDTLCVPQSQNCDGVADCPNGSDEEDCDDEHDDEYWDHLYRKNPAAEHDDWNNKTCSFSYNGPCKCRKEDLLCKYQNYDKAPADLPAADINILDFTGNNFKNLTVDSLKHVPDTVEKL</sequence>
<name>A0A9N9XBQ7_DIABA</name>
<dbReference type="SUPFAM" id="SSF57424">
    <property type="entry name" value="LDL receptor-like module"/>
    <property type="match status" value="1"/>
</dbReference>
<evidence type="ECO:0000313" key="3">
    <source>
        <dbReference type="EMBL" id="CAG9829689.1"/>
    </source>
</evidence>
<dbReference type="AlphaFoldDB" id="A0A9N9XBQ7"/>
<protein>
    <submittedName>
        <fullName evidence="3">Uncharacterized protein</fullName>
    </submittedName>
</protein>
<gene>
    <name evidence="3" type="ORF">DIABBA_LOCUS3459</name>
</gene>
<keyword evidence="4" id="KW-1185">Reference proteome</keyword>
<dbReference type="InterPro" id="IPR002172">
    <property type="entry name" value="LDrepeatLR_classA_rpt"/>
</dbReference>
<evidence type="ECO:0000256" key="2">
    <source>
        <dbReference type="PROSITE-ProRule" id="PRU00124"/>
    </source>
</evidence>
<feature type="disulfide bond" evidence="2">
    <location>
        <begin position="115"/>
        <end position="130"/>
    </location>
</feature>
<dbReference type="OrthoDB" id="2101615at2759"/>
<dbReference type="Pfam" id="PF00057">
    <property type="entry name" value="Ldl_recept_a"/>
    <property type="match status" value="1"/>
</dbReference>
<dbReference type="CDD" id="cd00112">
    <property type="entry name" value="LDLa"/>
    <property type="match status" value="1"/>
</dbReference>
<dbReference type="PROSITE" id="PS01209">
    <property type="entry name" value="LDLRA_1"/>
    <property type="match status" value="1"/>
</dbReference>
<comment type="caution">
    <text evidence="2">Lacks conserved residue(s) required for the propagation of feature annotation.</text>
</comment>
<proteinExistence type="predicted"/>
<dbReference type="Gene3D" id="4.10.400.10">
    <property type="entry name" value="Low-density Lipoprotein Receptor"/>
    <property type="match status" value="1"/>
</dbReference>
<dbReference type="Proteomes" id="UP001153709">
    <property type="component" value="Chromosome 2"/>
</dbReference>
<dbReference type="SMART" id="SM00192">
    <property type="entry name" value="LDLa"/>
    <property type="match status" value="1"/>
</dbReference>
<evidence type="ECO:0000256" key="1">
    <source>
        <dbReference type="ARBA" id="ARBA00023157"/>
    </source>
</evidence>
<dbReference type="InterPro" id="IPR023415">
    <property type="entry name" value="LDLR_class-A_CS"/>
</dbReference>
<keyword evidence="1 2" id="KW-1015">Disulfide bond</keyword>
<dbReference type="InterPro" id="IPR036055">
    <property type="entry name" value="LDL_receptor-like_sf"/>
</dbReference>
<dbReference type="PROSITE" id="PS50068">
    <property type="entry name" value="LDLRA_2"/>
    <property type="match status" value="1"/>
</dbReference>
<dbReference type="EMBL" id="OU898277">
    <property type="protein sequence ID" value="CAG9829689.1"/>
    <property type="molecule type" value="Genomic_DNA"/>
</dbReference>
<organism evidence="3 4">
    <name type="scientific">Diabrotica balteata</name>
    <name type="common">Banded cucumber beetle</name>
    <dbReference type="NCBI Taxonomy" id="107213"/>
    <lineage>
        <taxon>Eukaryota</taxon>
        <taxon>Metazoa</taxon>
        <taxon>Ecdysozoa</taxon>
        <taxon>Arthropoda</taxon>
        <taxon>Hexapoda</taxon>
        <taxon>Insecta</taxon>
        <taxon>Pterygota</taxon>
        <taxon>Neoptera</taxon>
        <taxon>Endopterygota</taxon>
        <taxon>Coleoptera</taxon>
        <taxon>Polyphaga</taxon>
        <taxon>Cucujiformia</taxon>
        <taxon>Chrysomeloidea</taxon>
        <taxon>Chrysomelidae</taxon>
        <taxon>Galerucinae</taxon>
        <taxon>Diabroticina</taxon>
        <taxon>Diabroticites</taxon>
        <taxon>Diabrotica</taxon>
    </lineage>
</organism>